<dbReference type="SMART" id="SM00484">
    <property type="entry name" value="XPGI"/>
    <property type="match status" value="1"/>
</dbReference>
<evidence type="ECO:0000256" key="3">
    <source>
        <dbReference type="ARBA" id="ARBA00022759"/>
    </source>
</evidence>
<keyword evidence="4" id="KW-0378">Hydrolase</keyword>
<evidence type="ECO:0000256" key="4">
    <source>
        <dbReference type="ARBA" id="ARBA00022801"/>
    </source>
</evidence>
<name>A0A3G4ZTK2_9VIRU</name>
<keyword evidence="3 9" id="KW-0255">Endonuclease</keyword>
<evidence type="ECO:0000256" key="5">
    <source>
        <dbReference type="ARBA" id="ARBA00022842"/>
    </source>
</evidence>
<evidence type="ECO:0000256" key="2">
    <source>
        <dbReference type="ARBA" id="ARBA00022723"/>
    </source>
</evidence>
<feature type="region of interest" description="Disordered" evidence="6">
    <location>
        <begin position="412"/>
        <end position="432"/>
    </location>
</feature>
<feature type="domain" description="XPG-I" evidence="7">
    <location>
        <begin position="141"/>
        <end position="213"/>
    </location>
</feature>
<dbReference type="GO" id="GO:0046872">
    <property type="term" value="F:metal ion binding"/>
    <property type="evidence" value="ECO:0007669"/>
    <property type="project" value="UniProtKB-KW"/>
</dbReference>
<keyword evidence="5" id="KW-0460">Magnesium</keyword>
<evidence type="ECO:0000259" key="8">
    <source>
        <dbReference type="SMART" id="SM00485"/>
    </source>
</evidence>
<dbReference type="PRINTS" id="PR00853">
    <property type="entry name" value="XPGRADSUPER"/>
</dbReference>
<keyword evidence="2" id="KW-0479">Metal-binding</keyword>
<evidence type="ECO:0000256" key="1">
    <source>
        <dbReference type="ARBA" id="ARBA00022722"/>
    </source>
</evidence>
<dbReference type="SUPFAM" id="SSF47807">
    <property type="entry name" value="5' to 3' exonuclease, C-terminal subdomain"/>
    <property type="match status" value="1"/>
</dbReference>
<dbReference type="SUPFAM" id="SSF88723">
    <property type="entry name" value="PIN domain-like"/>
    <property type="match status" value="1"/>
</dbReference>
<dbReference type="PANTHER" id="PTHR11081:SF9">
    <property type="entry name" value="FLAP ENDONUCLEASE 1"/>
    <property type="match status" value="1"/>
</dbReference>
<proteinExistence type="predicted"/>
<dbReference type="Pfam" id="PF00867">
    <property type="entry name" value="XPG_I"/>
    <property type="match status" value="1"/>
</dbReference>
<dbReference type="GO" id="GO:0017108">
    <property type="term" value="F:5'-flap endonuclease activity"/>
    <property type="evidence" value="ECO:0007669"/>
    <property type="project" value="TreeGrafter"/>
</dbReference>
<dbReference type="Gene3D" id="3.40.50.1010">
    <property type="entry name" value="5'-nuclease"/>
    <property type="match status" value="1"/>
</dbReference>
<dbReference type="EMBL" id="MK072072">
    <property type="protein sequence ID" value="AYV78218.1"/>
    <property type="molecule type" value="Genomic_DNA"/>
</dbReference>
<dbReference type="InterPro" id="IPR036279">
    <property type="entry name" value="5-3_exonuclease_C_sf"/>
</dbReference>
<dbReference type="Pfam" id="PF00752">
    <property type="entry name" value="XPG_N"/>
    <property type="match status" value="1"/>
</dbReference>
<dbReference type="InterPro" id="IPR006085">
    <property type="entry name" value="XPG_DNA_repair_N"/>
</dbReference>
<dbReference type="InterPro" id="IPR006086">
    <property type="entry name" value="XPG-I_dom"/>
</dbReference>
<evidence type="ECO:0000313" key="9">
    <source>
        <dbReference type="EMBL" id="AYV78218.1"/>
    </source>
</evidence>
<keyword evidence="1" id="KW-0540">Nuclease</keyword>
<reference evidence="9" key="1">
    <citation type="submission" date="2018-10" db="EMBL/GenBank/DDBJ databases">
        <title>Hidden diversity of soil giant viruses.</title>
        <authorList>
            <person name="Schulz F."/>
            <person name="Alteio L."/>
            <person name="Goudeau D."/>
            <person name="Ryan E.M."/>
            <person name="Malmstrom R.R."/>
            <person name="Blanchard J."/>
            <person name="Woyke T."/>
        </authorList>
    </citation>
    <scope>NUCLEOTIDE SEQUENCE</scope>
    <source>
        <strain evidence="9">EDV1</strain>
    </source>
</reference>
<dbReference type="SMART" id="SM00485">
    <property type="entry name" value="XPGN"/>
    <property type="match status" value="1"/>
</dbReference>
<protein>
    <submittedName>
        <fullName evidence="9">FLAP-like endonuclease XPG</fullName>
    </submittedName>
</protein>
<dbReference type="InterPro" id="IPR006084">
    <property type="entry name" value="XPG/Rad2"/>
</dbReference>
<sequence length="447" mass="52147">MGVSKFLKRIKQVIRRKHYTECKDELALIDTHQRICNCVIAIRGNGSDMTTKDGKIKSHLFAIWSYALLLIRRSIKPLFVFDGKTVSRKKVKVKERRDAKEKAQEICDNTEDKESDTWKKNFKRSFKLDRSHIEECQQLLTHMGIPFVQAPEEADSQIAAMSQKWKCPAVTKDSDVLPYGAYSMWTECSGKDKFITIVTKQDVLDEYKKMVNLILIDLGKKPITEFKQEYLIDISCFMGTDYDDGIRIKGLSFETLLRFYTMNDFDGTKMIAFMEEEKKRSDELLILEESKKVADFSKIIIPKNYVDVWNGARGVYLEAKIIDPDTICKEMKRPNKEKVVELLCTVNEFDKKTISSQVDELIRFYEQNNMPTDNRFFHFRSYQKKHLNQQYQRKSYYGGSYDYKKTHEYKKASGHAGPAGPPIGSTKKKYYRYTTHPPTSGIRGFKY</sequence>
<evidence type="ECO:0000259" key="7">
    <source>
        <dbReference type="SMART" id="SM00484"/>
    </source>
</evidence>
<evidence type="ECO:0000256" key="6">
    <source>
        <dbReference type="SAM" id="MobiDB-lite"/>
    </source>
</evidence>
<feature type="domain" description="XPG N-terminal" evidence="8">
    <location>
        <begin position="1"/>
        <end position="103"/>
    </location>
</feature>
<accession>A0A3G4ZTK2</accession>
<dbReference type="PANTHER" id="PTHR11081">
    <property type="entry name" value="FLAP ENDONUCLEASE FAMILY MEMBER"/>
    <property type="match status" value="1"/>
</dbReference>
<gene>
    <name evidence="9" type="ORF">Edafosvirus7_10</name>
</gene>
<dbReference type="InterPro" id="IPR029060">
    <property type="entry name" value="PIN-like_dom_sf"/>
</dbReference>
<organism evidence="9">
    <name type="scientific">Edafosvirus sp</name>
    <dbReference type="NCBI Taxonomy" id="2487765"/>
    <lineage>
        <taxon>Viruses</taxon>
        <taxon>Varidnaviria</taxon>
        <taxon>Bamfordvirae</taxon>
        <taxon>Nucleocytoviricota</taxon>
        <taxon>Megaviricetes</taxon>
        <taxon>Imitervirales</taxon>
        <taxon>Mimiviridae</taxon>
        <taxon>Klosneuvirinae</taxon>
    </lineage>
</organism>